<dbReference type="FunFam" id="3.20.20.70:FF:000140">
    <property type="entry name" value="Fructose-bisphosphate aldolase"/>
    <property type="match status" value="1"/>
</dbReference>
<dbReference type="NCBIfam" id="NF033379">
    <property type="entry name" value="FrucBisAld_I"/>
    <property type="match status" value="1"/>
</dbReference>
<proteinExistence type="inferred from homology"/>
<dbReference type="PANTHER" id="PTHR11627">
    <property type="entry name" value="FRUCTOSE-BISPHOSPHATE ALDOLASE"/>
    <property type="match status" value="1"/>
</dbReference>
<dbReference type="Gene3D" id="3.20.20.70">
    <property type="entry name" value="Aldolase class I"/>
    <property type="match status" value="1"/>
</dbReference>
<evidence type="ECO:0000256" key="3">
    <source>
        <dbReference type="ARBA" id="ARBA00010387"/>
    </source>
</evidence>
<evidence type="ECO:0000256" key="6">
    <source>
        <dbReference type="ARBA" id="ARBA00023239"/>
    </source>
</evidence>
<sequence>MDIQVLQSTAKLLVASGKGILAADESTKTIKKRFDAVGIESNAENNRIYRQLLFTTPGIEEFISGVIMFDETIRQKTDDGIPFAKYLESRGIIPGIKVDKGTVDLENFPGEKITEGLDGLKDRLLEYKDMGAKFTKWRAVITIGENTPTNTCIGSNADALARFAAISQDTDLVPIVEPEVLMDGNHDIKKSEEVTYLTLKSVFSKLSEYKIDFNGMLLKPNWVHPGKESRQEINDEEIAQASLRVLKEVVPPEVPGIVFLSGGDSAGESTGHLNAMNVLDDVPWQLSFSFGRALQQPILEVWKGKSENIEVAQKEFYKRVKLNSLARNGKYERGMENE</sequence>
<dbReference type="AlphaFoldDB" id="A0A0G0L969"/>
<keyword evidence="5" id="KW-0324">Glycolysis</keyword>
<dbReference type="InterPro" id="IPR000741">
    <property type="entry name" value="FBA_I"/>
</dbReference>
<evidence type="ECO:0000313" key="9">
    <source>
        <dbReference type="EMBL" id="KKQ84410.1"/>
    </source>
</evidence>
<evidence type="ECO:0000256" key="4">
    <source>
        <dbReference type="ARBA" id="ARBA00013068"/>
    </source>
</evidence>
<dbReference type="Pfam" id="PF00274">
    <property type="entry name" value="Glycolytic"/>
    <property type="match status" value="1"/>
</dbReference>
<evidence type="ECO:0000313" key="10">
    <source>
        <dbReference type="Proteomes" id="UP000034081"/>
    </source>
</evidence>
<dbReference type="PATRIC" id="fig|1618570.3.peg.1252"/>
<comment type="catalytic activity">
    <reaction evidence="1">
        <text>beta-D-fructose 1,6-bisphosphate = D-glyceraldehyde 3-phosphate + dihydroxyacetone phosphate</text>
        <dbReference type="Rhea" id="RHEA:14729"/>
        <dbReference type="ChEBI" id="CHEBI:32966"/>
        <dbReference type="ChEBI" id="CHEBI:57642"/>
        <dbReference type="ChEBI" id="CHEBI:59776"/>
        <dbReference type="EC" id="4.1.2.13"/>
    </reaction>
</comment>
<comment type="pathway">
    <text evidence="2">Carbohydrate degradation; glycolysis; D-glyceraldehyde 3-phosphate and glycerone phosphate from D-glucose: step 4/4.</text>
</comment>
<gene>
    <name evidence="9" type="ORF">UT08_C0018G0016</name>
</gene>
<dbReference type="GO" id="GO:0006096">
    <property type="term" value="P:glycolytic process"/>
    <property type="evidence" value="ECO:0007669"/>
    <property type="project" value="UniProtKB-UniPathway"/>
</dbReference>
<protein>
    <recommendedName>
        <fullName evidence="8">Probable fructose-bisphosphate aldolase class 1</fullName>
        <ecNumber evidence="4">4.1.2.13</ecNumber>
    </recommendedName>
    <alternativeName>
        <fullName evidence="7">Fructose-bisphosphate aldolase class I</fullName>
    </alternativeName>
</protein>
<comment type="similarity">
    <text evidence="3">Belongs to the class I fructose-bisphosphate aldolase family.</text>
</comment>
<dbReference type="UniPathway" id="UPA00109">
    <property type="reaction ID" value="UER00183"/>
</dbReference>
<dbReference type="EMBL" id="LBVL01000018">
    <property type="protein sequence ID" value="KKQ84410.1"/>
    <property type="molecule type" value="Genomic_DNA"/>
</dbReference>
<dbReference type="SUPFAM" id="SSF51569">
    <property type="entry name" value="Aldolase"/>
    <property type="match status" value="1"/>
</dbReference>
<evidence type="ECO:0000256" key="5">
    <source>
        <dbReference type="ARBA" id="ARBA00023152"/>
    </source>
</evidence>
<dbReference type="GO" id="GO:0004332">
    <property type="term" value="F:fructose-bisphosphate aldolase activity"/>
    <property type="evidence" value="ECO:0007669"/>
    <property type="project" value="UniProtKB-EC"/>
</dbReference>
<evidence type="ECO:0000256" key="8">
    <source>
        <dbReference type="ARBA" id="ARBA00072515"/>
    </source>
</evidence>
<dbReference type="Proteomes" id="UP000034081">
    <property type="component" value="Unassembled WGS sequence"/>
</dbReference>
<dbReference type="STRING" id="1618570.UT08_C0018G0016"/>
<keyword evidence="6" id="KW-0456">Lyase</keyword>
<comment type="caution">
    <text evidence="9">The sequence shown here is derived from an EMBL/GenBank/DDBJ whole genome shotgun (WGS) entry which is preliminary data.</text>
</comment>
<evidence type="ECO:0000256" key="7">
    <source>
        <dbReference type="ARBA" id="ARBA00029799"/>
    </source>
</evidence>
<dbReference type="EC" id="4.1.2.13" evidence="4"/>
<dbReference type="InterPro" id="IPR013785">
    <property type="entry name" value="Aldolase_TIM"/>
</dbReference>
<accession>A0A0G0L969</accession>
<organism evidence="9 10">
    <name type="scientific">Candidatus Woesebacteria bacterium GW2011_GWB1_38_8</name>
    <dbReference type="NCBI Taxonomy" id="1618570"/>
    <lineage>
        <taxon>Bacteria</taxon>
        <taxon>Candidatus Woeseibacteriota</taxon>
    </lineage>
</organism>
<name>A0A0G0L969_9BACT</name>
<evidence type="ECO:0000256" key="2">
    <source>
        <dbReference type="ARBA" id="ARBA00004714"/>
    </source>
</evidence>
<evidence type="ECO:0000256" key="1">
    <source>
        <dbReference type="ARBA" id="ARBA00000441"/>
    </source>
</evidence>
<reference evidence="9 10" key="1">
    <citation type="journal article" date="2015" name="Nature">
        <title>rRNA introns, odd ribosomes, and small enigmatic genomes across a large radiation of phyla.</title>
        <authorList>
            <person name="Brown C.T."/>
            <person name="Hug L.A."/>
            <person name="Thomas B.C."/>
            <person name="Sharon I."/>
            <person name="Castelle C.J."/>
            <person name="Singh A."/>
            <person name="Wilkins M.J."/>
            <person name="Williams K.H."/>
            <person name="Banfield J.F."/>
        </authorList>
    </citation>
    <scope>NUCLEOTIDE SEQUENCE [LARGE SCALE GENOMIC DNA]</scope>
</reference>